<sequence length="122" mass="12974">MKGKILALAVLGSLLAGCATSQGKVTGNDRDAHGCIGSAGYSYSFLRSECVQPFEVAQARLDDPDNDTLAIYLLFSGDKKLVEVFGANLPENTILQQNPSGYASKDGKIRLVRGVKGLKLVK</sequence>
<dbReference type="OrthoDB" id="8913515at2"/>
<dbReference type="EMBL" id="CP000767">
    <property type="protein sequence ID" value="EAU00762.1"/>
    <property type="molecule type" value="Genomic_DNA"/>
</dbReference>
<evidence type="ECO:0000313" key="2">
    <source>
        <dbReference type="EMBL" id="EAU00762.1"/>
    </source>
</evidence>
<reference evidence="2" key="1">
    <citation type="submission" date="2016-07" db="EMBL/GenBank/DDBJ databases">
        <title>Comparative genomics of the Campylobacter concisus group.</title>
        <authorList>
            <person name="Miller W.G."/>
            <person name="Yee E."/>
            <person name="Chapman M.H."/>
            <person name="Huynh S."/>
            <person name="Bono J.L."/>
            <person name="On S.L.W."/>
            <person name="StLeger J."/>
            <person name="Foster G."/>
            <person name="Parker C.T."/>
        </authorList>
    </citation>
    <scope>NUCLEOTIDE SEQUENCE</scope>
    <source>
        <strain evidence="2">525.92</strain>
    </source>
</reference>
<dbReference type="KEGG" id="ccv:CCV52592_0503"/>
<proteinExistence type="predicted"/>
<gene>
    <name evidence="2" type="ORF">CCV52592_0503</name>
</gene>
<organism evidence="2 3">
    <name type="scientific">Campylobacter curvus (strain 525.92)</name>
    <dbReference type="NCBI Taxonomy" id="360105"/>
    <lineage>
        <taxon>Bacteria</taxon>
        <taxon>Pseudomonadati</taxon>
        <taxon>Campylobacterota</taxon>
        <taxon>Epsilonproteobacteria</taxon>
        <taxon>Campylobacterales</taxon>
        <taxon>Campylobacteraceae</taxon>
        <taxon>Campylobacter</taxon>
    </lineage>
</organism>
<feature type="chain" id="PRO_5002707483" description="Lipoprotein" evidence="1">
    <location>
        <begin position="22"/>
        <end position="122"/>
    </location>
</feature>
<evidence type="ECO:0000313" key="3">
    <source>
        <dbReference type="Proteomes" id="UP000006380"/>
    </source>
</evidence>
<evidence type="ECO:0008006" key="4">
    <source>
        <dbReference type="Google" id="ProtNLM"/>
    </source>
</evidence>
<dbReference type="RefSeq" id="WP_011992037.1">
    <property type="nucleotide sequence ID" value="NC_009715.2"/>
</dbReference>
<name>A7GXC7_CAMC5</name>
<dbReference type="PROSITE" id="PS51257">
    <property type="entry name" value="PROKAR_LIPOPROTEIN"/>
    <property type="match status" value="1"/>
</dbReference>
<dbReference type="AlphaFoldDB" id="A7GXC7"/>
<protein>
    <recommendedName>
        <fullName evidence="4">Lipoprotein</fullName>
    </recommendedName>
</protein>
<dbReference type="Proteomes" id="UP000006380">
    <property type="component" value="Chromosome"/>
</dbReference>
<keyword evidence="1" id="KW-0732">Signal</keyword>
<dbReference type="STRING" id="360105.CCV52592_0503"/>
<accession>A7GXC7</accession>
<feature type="signal peptide" evidence="1">
    <location>
        <begin position="1"/>
        <end position="21"/>
    </location>
</feature>
<dbReference type="HOGENOM" id="CLU_129763_2_0_7"/>
<evidence type="ECO:0000256" key="1">
    <source>
        <dbReference type="SAM" id="SignalP"/>
    </source>
</evidence>
<keyword evidence="3" id="KW-1185">Reference proteome</keyword>